<dbReference type="Gene3D" id="1.10.10.10">
    <property type="entry name" value="Winged helix-like DNA-binding domain superfamily/Winged helix DNA-binding domain"/>
    <property type="match status" value="1"/>
</dbReference>
<dbReference type="EMBL" id="SMKZ01000003">
    <property type="protein sequence ID" value="TDE14376.1"/>
    <property type="molecule type" value="Genomic_DNA"/>
</dbReference>
<comment type="caution">
    <text evidence="1">The sequence shown here is derived from an EMBL/GenBank/DDBJ whole genome shotgun (WGS) entry which is preliminary data.</text>
</comment>
<gene>
    <name evidence="1" type="ORF">E1269_04265</name>
</gene>
<keyword evidence="2" id="KW-1185">Reference proteome</keyword>
<dbReference type="InParanoid" id="A0A4R5DJS1"/>
<reference evidence="1 2" key="1">
    <citation type="submission" date="2019-03" db="EMBL/GenBank/DDBJ databases">
        <title>Draft genome sequences of novel Actinobacteria.</title>
        <authorList>
            <person name="Sahin N."/>
            <person name="Ay H."/>
            <person name="Saygin H."/>
        </authorList>
    </citation>
    <scope>NUCLEOTIDE SEQUENCE [LARGE SCALE GENOMIC DNA]</scope>
    <source>
        <strain evidence="1 2">5K138</strain>
    </source>
</reference>
<dbReference type="AlphaFoldDB" id="A0A4R5DJS1"/>
<evidence type="ECO:0000313" key="2">
    <source>
        <dbReference type="Proteomes" id="UP000294739"/>
    </source>
</evidence>
<organism evidence="1 2">
    <name type="scientific">Jiangella asiatica</name>
    <dbReference type="NCBI Taxonomy" id="2530372"/>
    <lineage>
        <taxon>Bacteria</taxon>
        <taxon>Bacillati</taxon>
        <taxon>Actinomycetota</taxon>
        <taxon>Actinomycetes</taxon>
        <taxon>Jiangellales</taxon>
        <taxon>Jiangellaceae</taxon>
        <taxon>Jiangella</taxon>
    </lineage>
</organism>
<accession>A0A4R5DJS1</accession>
<protein>
    <submittedName>
        <fullName evidence="1">Transcriptional regulator</fullName>
    </submittedName>
</protein>
<dbReference type="OrthoDB" id="3399802at2"/>
<dbReference type="SUPFAM" id="SSF46785">
    <property type="entry name" value="Winged helix' DNA-binding domain"/>
    <property type="match status" value="1"/>
</dbReference>
<dbReference type="InterPro" id="IPR036390">
    <property type="entry name" value="WH_DNA-bd_sf"/>
</dbReference>
<dbReference type="Proteomes" id="UP000294739">
    <property type="component" value="Unassembled WGS sequence"/>
</dbReference>
<sequence length="233" mass="24619">MAGDPHVTDFEDRVAGIGSLADDTRRALYRYVCSQPDPVSRDQAAAALSLPRHQAKFHLDRLEVAGLLQVEYARLTGRTGPGAGRPAKLYRRTSSPITVSLPERRYELAAELMARAISRSTSTGTPVADALTGAAREHGQSLATGVDPALALRSATEVLARNGYEPRPYDDGVQLANCPFDALAREHTALVCGMNHALLSALAGALAPDVLRAHLAPAAGRCCVLLTAGAETT</sequence>
<evidence type="ECO:0000313" key="1">
    <source>
        <dbReference type="EMBL" id="TDE14376.1"/>
    </source>
</evidence>
<name>A0A4R5DJS1_9ACTN</name>
<dbReference type="Pfam" id="PF12840">
    <property type="entry name" value="HTH_20"/>
    <property type="match status" value="1"/>
</dbReference>
<proteinExistence type="predicted"/>
<dbReference type="InterPro" id="IPR036388">
    <property type="entry name" value="WH-like_DNA-bd_sf"/>
</dbReference>